<dbReference type="eggNOG" id="COG0602">
    <property type="taxonomic scope" value="Bacteria"/>
</dbReference>
<evidence type="ECO:0000256" key="8">
    <source>
        <dbReference type="HAMAP-Rule" id="MF_00917"/>
    </source>
</evidence>
<reference evidence="10 11" key="1">
    <citation type="submission" date="2007-10" db="EMBL/GenBank/DDBJ databases">
        <title>Complete sequence of Desulfococcus oleovorans Hxd3.</title>
        <authorList>
            <consortium name="US DOE Joint Genome Institute"/>
            <person name="Copeland A."/>
            <person name="Lucas S."/>
            <person name="Lapidus A."/>
            <person name="Barry K."/>
            <person name="Glavina del Rio T."/>
            <person name="Dalin E."/>
            <person name="Tice H."/>
            <person name="Pitluck S."/>
            <person name="Kiss H."/>
            <person name="Brettin T."/>
            <person name="Bruce D."/>
            <person name="Detter J.C."/>
            <person name="Han C."/>
            <person name="Schmutz J."/>
            <person name="Larimer F."/>
            <person name="Land M."/>
            <person name="Hauser L."/>
            <person name="Kyrpides N."/>
            <person name="Kim E."/>
            <person name="Wawrik B."/>
            <person name="Richardson P."/>
        </authorList>
    </citation>
    <scope>NUCLEOTIDE SEQUENCE [LARGE SCALE GENOMIC DNA]</scope>
    <source>
        <strain evidence="11">DSM 6200 / JCM 39069 / Hxd3</strain>
    </source>
</reference>
<dbReference type="GO" id="GO:1904047">
    <property type="term" value="F:S-adenosyl-L-methionine binding"/>
    <property type="evidence" value="ECO:0007669"/>
    <property type="project" value="UniProtKB-UniRule"/>
</dbReference>
<feature type="binding site" evidence="8">
    <location>
        <position position="38"/>
    </location>
    <ligand>
        <name>[4Fe-4S] cluster</name>
        <dbReference type="ChEBI" id="CHEBI:49883"/>
        <note>4Fe-4S-S-AdoMet</note>
    </ligand>
</feature>
<gene>
    <name evidence="8" type="primary">queE</name>
    <name evidence="10" type="ordered locus">Dole_0497</name>
</gene>
<comment type="pathway">
    <text evidence="8">Purine metabolism; 7-cyano-7-deazaguanine biosynthesis.</text>
</comment>
<dbReference type="PANTHER" id="PTHR42836:SF1">
    <property type="entry name" value="7-CARBOXY-7-DEAZAGUANINE SYNTHASE"/>
    <property type="match status" value="1"/>
</dbReference>
<evidence type="ECO:0000259" key="9">
    <source>
        <dbReference type="PROSITE" id="PS51918"/>
    </source>
</evidence>
<dbReference type="InterPro" id="IPR013785">
    <property type="entry name" value="Aldolase_TIM"/>
</dbReference>
<evidence type="ECO:0000256" key="6">
    <source>
        <dbReference type="ARBA" id="ARBA00023014"/>
    </source>
</evidence>
<dbReference type="AlphaFoldDB" id="A8ZTP3"/>
<dbReference type="PROSITE" id="PS51918">
    <property type="entry name" value="RADICAL_SAM"/>
    <property type="match status" value="1"/>
</dbReference>
<evidence type="ECO:0000256" key="1">
    <source>
        <dbReference type="ARBA" id="ARBA00022485"/>
    </source>
</evidence>
<dbReference type="InterPro" id="IPR024924">
    <property type="entry name" value="7-CO-7-deazaguanine_synth-like"/>
</dbReference>
<keyword evidence="6 8" id="KW-0411">Iron-sulfur</keyword>
<dbReference type="Gene3D" id="3.20.20.70">
    <property type="entry name" value="Aldolase class I"/>
    <property type="match status" value="1"/>
</dbReference>
<comment type="function">
    <text evidence="8">Catalyzes the complex heterocyclic radical-mediated conversion of 6-carboxy-5,6,7,8-tetrahydropterin (CPH4) to 7-carboxy-7-deazaguanine (CDG), a step common to the biosynthetic pathways of all 7-deazapurine-containing compounds.</text>
</comment>
<dbReference type="STRING" id="96561.Dole_0497"/>
<evidence type="ECO:0000256" key="5">
    <source>
        <dbReference type="ARBA" id="ARBA00023004"/>
    </source>
</evidence>
<dbReference type="InterPro" id="IPR007197">
    <property type="entry name" value="rSAM"/>
</dbReference>
<comment type="caution">
    <text evidence="8">Lacks conserved residue(s) required for the propagation of feature annotation.</text>
</comment>
<keyword evidence="2 8" id="KW-0949">S-adenosyl-L-methionine</keyword>
<dbReference type="KEGG" id="dol:Dole_0497"/>
<feature type="binding site" evidence="8">
    <location>
        <begin position="12"/>
        <end position="14"/>
    </location>
    <ligand>
        <name>substrate</name>
    </ligand>
</feature>
<dbReference type="EC" id="4.3.99.3" evidence="8"/>
<dbReference type="Proteomes" id="UP000008561">
    <property type="component" value="Chromosome"/>
</dbReference>
<feature type="binding site" evidence="8">
    <location>
        <position position="40"/>
    </location>
    <ligand>
        <name>Mg(2+)</name>
        <dbReference type="ChEBI" id="CHEBI:18420"/>
    </ligand>
</feature>
<dbReference type="GO" id="GO:0051539">
    <property type="term" value="F:4 iron, 4 sulfur cluster binding"/>
    <property type="evidence" value="ECO:0007669"/>
    <property type="project" value="UniProtKB-UniRule"/>
</dbReference>
<organism evidence="10 11">
    <name type="scientific">Desulfosudis oleivorans (strain DSM 6200 / JCM 39069 / Hxd3)</name>
    <name type="common">Desulfococcus oleovorans</name>
    <dbReference type="NCBI Taxonomy" id="96561"/>
    <lineage>
        <taxon>Bacteria</taxon>
        <taxon>Pseudomonadati</taxon>
        <taxon>Thermodesulfobacteriota</taxon>
        <taxon>Desulfobacteria</taxon>
        <taxon>Desulfobacterales</taxon>
        <taxon>Desulfosudaceae</taxon>
        <taxon>Desulfosudis</taxon>
    </lineage>
</organism>
<feature type="binding site" evidence="8">
    <location>
        <position position="72"/>
    </location>
    <ligand>
        <name>S-adenosyl-L-methionine</name>
        <dbReference type="ChEBI" id="CHEBI:59789"/>
    </ligand>
</feature>
<evidence type="ECO:0000256" key="2">
    <source>
        <dbReference type="ARBA" id="ARBA00022691"/>
    </source>
</evidence>
<dbReference type="Pfam" id="PF04055">
    <property type="entry name" value="Radical_SAM"/>
    <property type="match status" value="1"/>
</dbReference>
<evidence type="ECO:0000313" key="11">
    <source>
        <dbReference type="Proteomes" id="UP000008561"/>
    </source>
</evidence>
<dbReference type="SFLD" id="SFLDS00029">
    <property type="entry name" value="Radical_SAM"/>
    <property type="match status" value="1"/>
</dbReference>
<feature type="binding site" evidence="8">
    <location>
        <position position="31"/>
    </location>
    <ligand>
        <name>[4Fe-4S] cluster</name>
        <dbReference type="ChEBI" id="CHEBI:49883"/>
        <note>4Fe-4S-S-AdoMet</note>
    </ligand>
</feature>
<comment type="similarity">
    <text evidence="8">Belongs to the radical SAM superfamily. 7-carboxy-7-deazaguanine synthase family.</text>
</comment>
<comment type="cofactor">
    <cofactor evidence="8">
        <name>Mg(2+)</name>
        <dbReference type="ChEBI" id="CHEBI:18420"/>
    </cofactor>
</comment>
<keyword evidence="3 8" id="KW-0479">Metal-binding</keyword>
<keyword evidence="7 8" id="KW-0456">Lyase</keyword>
<dbReference type="GO" id="GO:0016840">
    <property type="term" value="F:carbon-nitrogen lyase activity"/>
    <property type="evidence" value="ECO:0007669"/>
    <property type="project" value="UniProtKB-UniRule"/>
</dbReference>
<evidence type="ECO:0000256" key="4">
    <source>
        <dbReference type="ARBA" id="ARBA00022842"/>
    </source>
</evidence>
<feature type="binding site" evidence="8">
    <location>
        <position position="35"/>
    </location>
    <ligand>
        <name>[4Fe-4S] cluster</name>
        <dbReference type="ChEBI" id="CHEBI:49883"/>
        <note>4Fe-4S-S-AdoMet</note>
    </ligand>
</feature>
<comment type="subunit">
    <text evidence="8">Homodimer.</text>
</comment>
<keyword evidence="5 8" id="KW-0408">Iron</keyword>
<dbReference type="SUPFAM" id="SSF102114">
    <property type="entry name" value="Radical SAM enzymes"/>
    <property type="match status" value="1"/>
</dbReference>
<dbReference type="HOGENOM" id="CLU_066739_2_0_7"/>
<dbReference type="EMBL" id="CP000859">
    <property type="protein sequence ID" value="ABW66307.1"/>
    <property type="molecule type" value="Genomic_DNA"/>
</dbReference>
<dbReference type="HAMAP" id="MF_00917">
    <property type="entry name" value="QueE"/>
    <property type="match status" value="1"/>
</dbReference>
<name>A8ZTP3_DESOH</name>
<evidence type="ECO:0000313" key="10">
    <source>
        <dbReference type="EMBL" id="ABW66307.1"/>
    </source>
</evidence>
<comment type="cofactor">
    <cofactor evidence="8">
        <name>[4Fe-4S] cluster</name>
        <dbReference type="ChEBI" id="CHEBI:49883"/>
    </cofactor>
    <text evidence="8">Binds 1 [4Fe-4S] cluster. The cluster is coordinated with 3 cysteines and an exchangeable S-adenosyl-L-methionine.</text>
</comment>
<keyword evidence="1 8" id="KW-0004">4Fe-4S</keyword>
<accession>A8ZTP3</accession>
<dbReference type="InterPro" id="IPR058240">
    <property type="entry name" value="rSAM_sf"/>
</dbReference>
<sequence>MSLHVSELFFSIQGESLDAGLACAFVRLAGCNLCCAYCDTAYARQGGTPMEIPEILDRVARFGCSLVEITGGEPLLQKETPLLIQRLLSVGYRVLLETNGTQNIGLVDKSCIRIVDVKCPSSGESEKNDARNLDRLAAHDQVKFVISDRTDYLFAKKTAGRITAVAPGHILFSTVHGVLDPAQLAHWMLADGLPVRLHLQLHKILWGEARGK</sequence>
<keyword evidence="4 8" id="KW-0460">Magnesium</keyword>
<dbReference type="PANTHER" id="PTHR42836">
    <property type="entry name" value="7-CARBOXY-7-DEAZAGUANINE SYNTHASE"/>
    <property type="match status" value="1"/>
</dbReference>
<dbReference type="UniPathway" id="UPA00391"/>
<feature type="domain" description="Radical SAM core" evidence="9">
    <location>
        <begin position="18"/>
        <end position="208"/>
    </location>
</feature>
<feature type="binding site" evidence="8">
    <location>
        <position position="27"/>
    </location>
    <ligand>
        <name>substrate</name>
    </ligand>
</feature>
<keyword evidence="8" id="KW-0671">Queuosine biosynthesis</keyword>
<feature type="binding site" evidence="8">
    <location>
        <position position="70"/>
    </location>
    <ligand>
        <name>substrate</name>
    </ligand>
</feature>
<dbReference type="GO" id="GO:0000287">
    <property type="term" value="F:magnesium ion binding"/>
    <property type="evidence" value="ECO:0007669"/>
    <property type="project" value="UniProtKB-UniRule"/>
</dbReference>
<dbReference type="RefSeq" id="WP_012173926.1">
    <property type="nucleotide sequence ID" value="NC_009943.1"/>
</dbReference>
<dbReference type="GO" id="GO:0008616">
    <property type="term" value="P:tRNA queuosine(34) biosynthetic process"/>
    <property type="evidence" value="ECO:0007669"/>
    <property type="project" value="UniProtKB-UniRule"/>
</dbReference>
<dbReference type="OrthoDB" id="9792276at2"/>
<comment type="cofactor">
    <cofactor evidence="8">
        <name>S-adenosyl-L-methionine</name>
        <dbReference type="ChEBI" id="CHEBI:59789"/>
    </cofactor>
    <text evidence="8">Binds 1 S-adenosyl-L-methionine per subunit.</text>
</comment>
<protein>
    <recommendedName>
        <fullName evidence="8">7-carboxy-7-deazaguanine synthase</fullName>
        <shortName evidence="8">CDG synthase</shortName>
        <ecNumber evidence="8">4.3.99.3</ecNumber>
    </recommendedName>
    <alternativeName>
        <fullName evidence="8">Queuosine biosynthesis protein QueE</fullName>
    </alternativeName>
</protein>
<evidence type="ECO:0000256" key="7">
    <source>
        <dbReference type="ARBA" id="ARBA00023239"/>
    </source>
</evidence>
<keyword evidence="11" id="KW-1185">Reference proteome</keyword>
<comment type="catalytic activity">
    <reaction evidence="8">
        <text>6-carboxy-5,6,7,8-tetrahydropterin + H(+) = 7-carboxy-7-carbaguanine + NH4(+)</text>
        <dbReference type="Rhea" id="RHEA:27974"/>
        <dbReference type="ChEBI" id="CHEBI:15378"/>
        <dbReference type="ChEBI" id="CHEBI:28938"/>
        <dbReference type="ChEBI" id="CHEBI:61032"/>
        <dbReference type="ChEBI" id="CHEBI:61036"/>
        <dbReference type="EC" id="4.3.99.3"/>
    </reaction>
</comment>
<dbReference type="PIRSF" id="PIRSF000370">
    <property type="entry name" value="QueE"/>
    <property type="match status" value="1"/>
</dbReference>
<dbReference type="CDD" id="cd01335">
    <property type="entry name" value="Radical_SAM"/>
    <property type="match status" value="1"/>
</dbReference>
<proteinExistence type="inferred from homology"/>
<evidence type="ECO:0000256" key="3">
    <source>
        <dbReference type="ARBA" id="ARBA00022723"/>
    </source>
</evidence>
<feature type="binding site" evidence="8">
    <location>
        <begin position="37"/>
        <end position="39"/>
    </location>
    <ligand>
        <name>S-adenosyl-L-methionine</name>
        <dbReference type="ChEBI" id="CHEBI:59789"/>
    </ligand>
</feature>